<evidence type="ECO:0000313" key="2">
    <source>
        <dbReference type="Proteomes" id="UP000003217"/>
    </source>
</evidence>
<name>G5KAR7_9STRE</name>
<protein>
    <submittedName>
        <fullName evidence="1">Uncharacterized protein</fullName>
    </submittedName>
</protein>
<proteinExistence type="predicted"/>
<keyword evidence="2" id="KW-1185">Reference proteome</keyword>
<evidence type="ECO:0000313" key="1">
    <source>
        <dbReference type="EMBL" id="EHI64426.1"/>
    </source>
</evidence>
<dbReference type="AlphaFoldDB" id="G5KAR7"/>
<organism evidence="1 2">
    <name type="scientific">Streptococcus pseudoporcinus LQ 940-04</name>
    <dbReference type="NCBI Taxonomy" id="875093"/>
    <lineage>
        <taxon>Bacteria</taxon>
        <taxon>Bacillati</taxon>
        <taxon>Bacillota</taxon>
        <taxon>Bacilli</taxon>
        <taxon>Lactobacillales</taxon>
        <taxon>Streptococcaceae</taxon>
        <taxon>Streptococcus</taxon>
    </lineage>
</organism>
<dbReference type="Proteomes" id="UP000003217">
    <property type="component" value="Unassembled WGS sequence"/>
</dbReference>
<gene>
    <name evidence="1" type="ORF">STRPS_2030</name>
</gene>
<dbReference type="EMBL" id="AEUY02000005">
    <property type="protein sequence ID" value="EHI64426.1"/>
    <property type="molecule type" value="Genomic_DNA"/>
</dbReference>
<reference evidence="1 2" key="1">
    <citation type="journal article" date="2014" name="Int. J. Syst. Evol. Microbiol.">
        <title>Phylogenomics and the dynamic genome evolution of the genus Streptococcus.</title>
        <authorList>
            <consortium name="The Broad Institute Genome Sequencing Platform"/>
            <person name="Richards V.P."/>
            <person name="Palmer S.R."/>
            <person name="Pavinski Bitar P.D."/>
            <person name="Qin X."/>
            <person name="Weinstock G.M."/>
            <person name="Highlander S.K."/>
            <person name="Town C.D."/>
            <person name="Burne R.A."/>
            <person name="Stanhope M.J."/>
        </authorList>
    </citation>
    <scope>NUCLEOTIDE SEQUENCE [LARGE SCALE GENOMIC DNA]</scope>
    <source>
        <strain evidence="1 2">LQ 940-04</strain>
    </source>
</reference>
<sequence length="38" mass="4293">MITKKALGFCPAIQDSFSDLEKCFDLPNKQADKVKFSK</sequence>
<accession>G5KAR7</accession>
<comment type="caution">
    <text evidence="1">The sequence shown here is derived from an EMBL/GenBank/DDBJ whole genome shotgun (WGS) entry which is preliminary data.</text>
</comment>